<comment type="pathway">
    <text evidence="2 8">Amino-acid biosynthesis; L-tryptophan biosynthesis; L-tryptophan from chorismate: step 4/5.</text>
</comment>
<dbReference type="PROSITE" id="PS00614">
    <property type="entry name" value="IGPS"/>
    <property type="match status" value="1"/>
</dbReference>
<dbReference type="EC" id="4.1.1.48" evidence="8"/>
<dbReference type="AlphaFoldDB" id="F2B9T6"/>
<dbReference type="HAMAP" id="MF_00134_B">
    <property type="entry name" value="IGPS_B"/>
    <property type="match status" value="1"/>
</dbReference>
<dbReference type="GO" id="GO:0000162">
    <property type="term" value="P:L-tryptophan biosynthetic process"/>
    <property type="evidence" value="ECO:0007669"/>
    <property type="project" value="UniProtKB-UniRule"/>
</dbReference>
<dbReference type="Pfam" id="PF00218">
    <property type="entry name" value="IGPS"/>
    <property type="match status" value="1"/>
</dbReference>
<dbReference type="InterPro" id="IPR045186">
    <property type="entry name" value="Indole-3-glycerol_P_synth"/>
</dbReference>
<evidence type="ECO:0000256" key="5">
    <source>
        <dbReference type="ARBA" id="ARBA00022822"/>
    </source>
</evidence>
<dbReference type="PANTHER" id="PTHR22854:SF2">
    <property type="entry name" value="INDOLE-3-GLYCEROL-PHOSPHATE SYNTHASE"/>
    <property type="match status" value="1"/>
</dbReference>
<reference evidence="10 11" key="1">
    <citation type="submission" date="2011-02" db="EMBL/GenBank/DDBJ databases">
        <authorList>
            <person name="Muzny D."/>
            <person name="Qin X."/>
            <person name="Deng J."/>
            <person name="Jiang H."/>
            <person name="Liu Y."/>
            <person name="Qu J."/>
            <person name="Song X.-Z."/>
            <person name="Zhang L."/>
            <person name="Thornton R."/>
            <person name="Coyle M."/>
            <person name="Francisco L."/>
            <person name="Jackson L."/>
            <person name="Javaid M."/>
            <person name="Korchina V."/>
            <person name="Kovar C."/>
            <person name="Mata R."/>
            <person name="Mathew T."/>
            <person name="Ngo R."/>
            <person name="Nguyen L."/>
            <person name="Nguyen N."/>
            <person name="Okwuonu G."/>
            <person name="Ongeri F."/>
            <person name="Pham C."/>
            <person name="Simmons D."/>
            <person name="Wilczek-Boney K."/>
            <person name="Hale W."/>
            <person name="Jakkamsetti A."/>
            <person name="Pham P."/>
            <person name="Ruth R."/>
            <person name="San Lucas F."/>
            <person name="Warren J."/>
            <person name="Zhang J."/>
            <person name="Zhao Z."/>
            <person name="Zhou C."/>
            <person name="Zhu D."/>
            <person name="Lee S."/>
            <person name="Bess C."/>
            <person name="Blankenburg K."/>
            <person name="Forbes L."/>
            <person name="Fu Q."/>
            <person name="Gubbala S."/>
            <person name="Hirani K."/>
            <person name="Jayaseelan J.C."/>
            <person name="Lara F."/>
            <person name="Munidasa M."/>
            <person name="Palculict T."/>
            <person name="Patil S."/>
            <person name="Pu L.-L."/>
            <person name="Saada N."/>
            <person name="Tang L."/>
            <person name="Weissenberger G."/>
            <person name="Zhu Y."/>
            <person name="Hemphill L."/>
            <person name="Shang Y."/>
            <person name="Youmans B."/>
            <person name="Ayvaz T."/>
            <person name="Ross M."/>
            <person name="Santibanez J."/>
            <person name="Aqrawi P."/>
            <person name="Gross S."/>
            <person name="Joshi V."/>
            <person name="Fowler G."/>
            <person name="Nazareth L."/>
            <person name="Reid J."/>
            <person name="Worley K."/>
            <person name="Petrosino J."/>
            <person name="Highlander S."/>
            <person name="Gibbs R."/>
        </authorList>
    </citation>
    <scope>NUCLEOTIDE SEQUENCE [LARGE SCALE GENOMIC DNA]</scope>
    <source>
        <strain evidence="10 11">ATCC BAA-1200</strain>
    </source>
</reference>
<dbReference type="PANTHER" id="PTHR22854">
    <property type="entry name" value="TRYPTOPHAN BIOSYNTHESIS PROTEIN"/>
    <property type="match status" value="1"/>
</dbReference>
<proteinExistence type="inferred from homology"/>
<dbReference type="InterPro" id="IPR011060">
    <property type="entry name" value="RibuloseP-bd_barrel"/>
</dbReference>
<dbReference type="InterPro" id="IPR001468">
    <property type="entry name" value="Indole-3-GlycerolPSynthase_CS"/>
</dbReference>
<dbReference type="SUPFAM" id="SSF51366">
    <property type="entry name" value="Ribulose-phoshate binding barrel"/>
    <property type="match status" value="1"/>
</dbReference>
<sequence length="293" mass="31790">MATPKLRFQTACPFSKPVPADIIGRFPLPLRATMTDILEKILATKAVEAAAAEAAVPFAEIRRRAEAAAPPRGFVRAIHAKHAAGLPAVIAEIKKASPSKGLIRADFRPAEHAADYERAGAACLSVLTDETYFQGSPAYLQEARAAVSLPVLRKDFIIGEYQVYQARAWGADAVLLIAAALDAGMLERCEQAAHALGMDVLLELHDESELEKCARLTTPLVGVNNRNLRTFEVSLGQTLRLLPHLAGKTVVTESGIRSREDIEFMRAHGVHTFLIGETFMRADDIAAEVAKLF</sequence>
<keyword evidence="4 8" id="KW-0210">Decarboxylase</keyword>
<evidence type="ECO:0000256" key="7">
    <source>
        <dbReference type="ARBA" id="ARBA00023239"/>
    </source>
</evidence>
<gene>
    <name evidence="8 10" type="primary">trpC</name>
    <name evidence="10" type="ORF">HMPREF9123_0490</name>
</gene>
<evidence type="ECO:0000256" key="1">
    <source>
        <dbReference type="ARBA" id="ARBA00001633"/>
    </source>
</evidence>
<name>F2B9T6_9NEIS</name>
<evidence type="ECO:0000256" key="8">
    <source>
        <dbReference type="HAMAP-Rule" id="MF_00134"/>
    </source>
</evidence>
<evidence type="ECO:0000313" key="10">
    <source>
        <dbReference type="EMBL" id="EGF11853.1"/>
    </source>
</evidence>
<evidence type="ECO:0000259" key="9">
    <source>
        <dbReference type="Pfam" id="PF00218"/>
    </source>
</evidence>
<accession>F2B9T6</accession>
<dbReference type="EMBL" id="AFAY01000007">
    <property type="protein sequence ID" value="EGF11853.1"/>
    <property type="molecule type" value="Genomic_DNA"/>
</dbReference>
<protein>
    <recommendedName>
        <fullName evidence="8">Indole-3-glycerol phosphate synthase</fullName>
        <shortName evidence="8">IGPS</shortName>
        <ecNumber evidence="8">4.1.1.48</ecNumber>
    </recommendedName>
</protein>
<evidence type="ECO:0000256" key="2">
    <source>
        <dbReference type="ARBA" id="ARBA00004696"/>
    </source>
</evidence>
<dbReference type="CDD" id="cd00331">
    <property type="entry name" value="IGPS"/>
    <property type="match status" value="1"/>
</dbReference>
<keyword evidence="6 8" id="KW-0057">Aromatic amino acid biosynthesis</keyword>
<comment type="caution">
    <text evidence="10">The sequence shown here is derived from an EMBL/GenBank/DDBJ whole genome shotgun (WGS) entry which is preliminary data.</text>
</comment>
<dbReference type="GO" id="GO:0004425">
    <property type="term" value="F:indole-3-glycerol-phosphate synthase activity"/>
    <property type="evidence" value="ECO:0007669"/>
    <property type="project" value="UniProtKB-UniRule"/>
</dbReference>
<dbReference type="Proteomes" id="UP000004105">
    <property type="component" value="Unassembled WGS sequence"/>
</dbReference>
<dbReference type="Gene3D" id="3.20.20.70">
    <property type="entry name" value="Aldolase class I"/>
    <property type="match status" value="1"/>
</dbReference>
<keyword evidence="7 8" id="KW-0456">Lyase</keyword>
<dbReference type="UniPathway" id="UPA00035">
    <property type="reaction ID" value="UER00043"/>
</dbReference>
<feature type="domain" description="Indole-3-glycerol phosphate synthase" evidence="9">
    <location>
        <begin position="38"/>
        <end position="292"/>
    </location>
</feature>
<dbReference type="STRING" id="267212.GCA_001063965_01378"/>
<dbReference type="InterPro" id="IPR013785">
    <property type="entry name" value="Aldolase_TIM"/>
</dbReference>
<dbReference type="FunFam" id="3.20.20.70:FF:000024">
    <property type="entry name" value="Indole-3-glycerol phosphate synthase"/>
    <property type="match status" value="1"/>
</dbReference>
<keyword evidence="11" id="KW-1185">Reference proteome</keyword>
<evidence type="ECO:0000256" key="4">
    <source>
        <dbReference type="ARBA" id="ARBA00022793"/>
    </source>
</evidence>
<dbReference type="InterPro" id="IPR013798">
    <property type="entry name" value="Indole-3-glycerol_P_synth_dom"/>
</dbReference>
<evidence type="ECO:0000256" key="6">
    <source>
        <dbReference type="ARBA" id="ARBA00023141"/>
    </source>
</evidence>
<dbReference type="GO" id="GO:0004640">
    <property type="term" value="F:phosphoribosylanthranilate isomerase activity"/>
    <property type="evidence" value="ECO:0007669"/>
    <property type="project" value="TreeGrafter"/>
</dbReference>
<keyword evidence="5 8" id="KW-0822">Tryptophan biosynthesis</keyword>
<keyword evidence="3 8" id="KW-0028">Amino-acid biosynthesis</keyword>
<comment type="similarity">
    <text evidence="8">Belongs to the TrpC family.</text>
</comment>
<dbReference type="NCBIfam" id="NF001377">
    <property type="entry name" value="PRK00278.2-4"/>
    <property type="match status" value="1"/>
</dbReference>
<evidence type="ECO:0000256" key="3">
    <source>
        <dbReference type="ARBA" id="ARBA00022605"/>
    </source>
</evidence>
<dbReference type="NCBIfam" id="NF001373">
    <property type="entry name" value="PRK00278.1-6"/>
    <property type="match status" value="1"/>
</dbReference>
<comment type="catalytic activity">
    <reaction evidence="1 8">
        <text>1-(2-carboxyphenylamino)-1-deoxy-D-ribulose 5-phosphate + H(+) = (1S,2R)-1-C-(indol-3-yl)glycerol 3-phosphate + CO2 + H2O</text>
        <dbReference type="Rhea" id="RHEA:23476"/>
        <dbReference type="ChEBI" id="CHEBI:15377"/>
        <dbReference type="ChEBI" id="CHEBI:15378"/>
        <dbReference type="ChEBI" id="CHEBI:16526"/>
        <dbReference type="ChEBI" id="CHEBI:58613"/>
        <dbReference type="ChEBI" id="CHEBI:58866"/>
        <dbReference type="EC" id="4.1.1.48"/>
    </reaction>
</comment>
<evidence type="ECO:0000313" key="11">
    <source>
        <dbReference type="Proteomes" id="UP000004105"/>
    </source>
</evidence>
<organism evidence="10 11">
    <name type="scientific">Neisseria bacilliformis ATCC BAA-1200</name>
    <dbReference type="NCBI Taxonomy" id="888742"/>
    <lineage>
        <taxon>Bacteria</taxon>
        <taxon>Pseudomonadati</taxon>
        <taxon>Pseudomonadota</taxon>
        <taxon>Betaproteobacteria</taxon>
        <taxon>Neisseriales</taxon>
        <taxon>Neisseriaceae</taxon>
        <taxon>Neisseria</taxon>
    </lineage>
</organism>
<dbReference type="HOGENOM" id="CLU_034247_2_0_4"/>